<dbReference type="PANTHER" id="PTHR42755:SF1">
    <property type="entry name" value="3-DEOXY-D-MANNO-OCTULOSONIC ACID TRANSFERASE, MITOCHONDRIAL-RELATED"/>
    <property type="match status" value="1"/>
</dbReference>
<dbReference type="Pfam" id="PF04413">
    <property type="entry name" value="Glycos_transf_N"/>
    <property type="match status" value="1"/>
</dbReference>
<comment type="function">
    <text evidence="8">Involved in lipopolysaccharide (LPS) biosynthesis. Catalyzes the transfer of 3-deoxy-D-manno-octulosonate (Kdo) residue(s) from CMP-Kdo to lipid IV(A), the tetraacyldisaccharide-1,4'-bisphosphate precursor of lipid A.</text>
</comment>
<reference evidence="10 11" key="1">
    <citation type="submission" date="2017-04" db="EMBL/GenBank/DDBJ databases">
        <title>Whole genome sequence of Bdellovibrio bacteriovorus strain SSB218315.</title>
        <authorList>
            <person name="Oyedara O."/>
            <person name="Rodriguez-Perez M.A."/>
        </authorList>
    </citation>
    <scope>NUCLEOTIDE SEQUENCE [LARGE SCALE GENOMIC DNA]</scope>
    <source>
        <strain evidence="10 11">SSB218315</strain>
    </source>
</reference>
<name>A0A1Z3N7I9_BDEBC</name>
<feature type="active site" description="Proton acceptor" evidence="7">
    <location>
        <position position="69"/>
    </location>
</feature>
<comment type="similarity">
    <text evidence="8">Belongs to the glycosyltransferase group 1 family.</text>
</comment>
<evidence type="ECO:0000259" key="9">
    <source>
        <dbReference type="Pfam" id="PF04413"/>
    </source>
</evidence>
<dbReference type="OrthoDB" id="9789797at2"/>
<feature type="transmembrane region" description="Helical" evidence="8">
    <location>
        <begin position="6"/>
        <end position="24"/>
    </location>
</feature>
<keyword evidence="8" id="KW-1133">Transmembrane helix</keyword>
<dbReference type="Gene3D" id="3.40.50.2000">
    <property type="entry name" value="Glycogen Phosphorylase B"/>
    <property type="match status" value="1"/>
</dbReference>
<dbReference type="SUPFAM" id="SSF53756">
    <property type="entry name" value="UDP-Glycosyltransferase/glycogen phosphorylase"/>
    <property type="match status" value="1"/>
</dbReference>
<dbReference type="UniPathway" id="UPA00958"/>
<evidence type="ECO:0000256" key="8">
    <source>
        <dbReference type="RuleBase" id="RU365103"/>
    </source>
</evidence>
<keyword evidence="4 8" id="KW-0808">Transferase</keyword>
<dbReference type="GO" id="GO:0005886">
    <property type="term" value="C:plasma membrane"/>
    <property type="evidence" value="ECO:0007669"/>
    <property type="project" value="UniProtKB-SubCell"/>
</dbReference>
<evidence type="ECO:0000256" key="4">
    <source>
        <dbReference type="ARBA" id="ARBA00022679"/>
    </source>
</evidence>
<evidence type="ECO:0000313" key="10">
    <source>
        <dbReference type="EMBL" id="ASD63407.1"/>
    </source>
</evidence>
<dbReference type="InterPro" id="IPR007507">
    <property type="entry name" value="Glycos_transf_N"/>
</dbReference>
<comment type="subcellular location">
    <subcellularLocation>
        <location evidence="8">Cell membrane</location>
    </subcellularLocation>
</comment>
<evidence type="ECO:0000256" key="1">
    <source>
        <dbReference type="ARBA" id="ARBA00004713"/>
    </source>
</evidence>
<evidence type="ECO:0000256" key="6">
    <source>
        <dbReference type="ARBA" id="ARBA00049183"/>
    </source>
</evidence>
<dbReference type="EC" id="2.4.99.12" evidence="2 8"/>
<keyword evidence="8" id="KW-0448">Lipopolysaccharide biosynthesis</keyword>
<gene>
    <name evidence="10" type="ORF">B9G79_07380</name>
</gene>
<evidence type="ECO:0000256" key="5">
    <source>
        <dbReference type="ARBA" id="ARBA00031445"/>
    </source>
</evidence>
<dbReference type="InterPro" id="IPR039901">
    <property type="entry name" value="Kdotransferase"/>
</dbReference>
<evidence type="ECO:0000256" key="3">
    <source>
        <dbReference type="ARBA" id="ARBA00019077"/>
    </source>
</evidence>
<feature type="domain" description="3-deoxy-D-manno-octulosonic-acid transferase N-terminal" evidence="9">
    <location>
        <begin position="57"/>
        <end position="218"/>
    </location>
</feature>
<keyword evidence="8" id="KW-1003">Cell membrane</keyword>
<comment type="pathway">
    <text evidence="1 8">Bacterial outer membrane biogenesis; LPS core biosynthesis.</text>
</comment>
<dbReference type="AlphaFoldDB" id="A0A1Z3N7I9"/>
<dbReference type="InterPro" id="IPR038107">
    <property type="entry name" value="Glycos_transf_N_sf"/>
</dbReference>
<dbReference type="GO" id="GO:0009244">
    <property type="term" value="P:lipopolysaccharide core region biosynthetic process"/>
    <property type="evidence" value="ECO:0007669"/>
    <property type="project" value="UniProtKB-UniRule"/>
</dbReference>
<accession>A0A1Z3N7I9</accession>
<dbReference type="Proteomes" id="UP000197003">
    <property type="component" value="Chromosome"/>
</dbReference>
<comment type="catalytic activity">
    <reaction evidence="6 8">
        <text>lipid IVA (E. coli) + CMP-3-deoxy-beta-D-manno-octulosonate = alpha-Kdo-(2-&gt;6)-lipid IVA (E. coli) + CMP + H(+)</text>
        <dbReference type="Rhea" id="RHEA:28066"/>
        <dbReference type="ChEBI" id="CHEBI:15378"/>
        <dbReference type="ChEBI" id="CHEBI:58603"/>
        <dbReference type="ChEBI" id="CHEBI:60364"/>
        <dbReference type="ChEBI" id="CHEBI:60377"/>
        <dbReference type="ChEBI" id="CHEBI:85987"/>
        <dbReference type="EC" id="2.4.99.12"/>
    </reaction>
</comment>
<keyword evidence="8" id="KW-0812">Transmembrane</keyword>
<dbReference type="RefSeq" id="WP_088564946.1">
    <property type="nucleotide sequence ID" value="NZ_CP020946.1"/>
</dbReference>
<dbReference type="PANTHER" id="PTHR42755">
    <property type="entry name" value="3-DEOXY-MANNO-OCTULOSONATE CYTIDYLYLTRANSFERASE"/>
    <property type="match status" value="1"/>
</dbReference>
<dbReference type="EMBL" id="CP020946">
    <property type="protein sequence ID" value="ASD63407.1"/>
    <property type="molecule type" value="Genomic_DNA"/>
</dbReference>
<sequence>MSALIFYFYKLAIVPLAYLLLQLLRPFLQGKLREMIEDKNKGFYKIKKAGSEADIAQARPFWIHAASGEIEYARPVIRELKKQHPNIPVLVTYSSPSAKKILESLHDVDVWCALPWDLDFQMQNFIKRWNPRVLLFSRTDVWPVLVSVTRKMGIPSALFSATFADNSSRLKGITRHLTRYSLNHLSEIHCVSAEDIQNLDTLGLKVPMLVSGDTRFDQVFHRLENPKALKNQLIPSPEDFVFIAGSTWGEDELVLLPALEKMKGIYMRVILAPHETTPAHLEHLENQMKALGLSYVRYSQTEEWPAGSILLVDQVGILAELYTWADIAFIGGSFKKQVHSVMEALAAGLPVMVGPHHRNNREALFYQKKNYSSGMIVQVVHSSADIAVLLQRMKKQQEQIPHIKEEIRSEIGKNRNSTQRVLSAIEKVIY</sequence>
<evidence type="ECO:0000256" key="7">
    <source>
        <dbReference type="PIRSR" id="PIRSR639901-1"/>
    </source>
</evidence>
<dbReference type="GO" id="GO:0043842">
    <property type="term" value="F:Kdo transferase activity"/>
    <property type="evidence" value="ECO:0007669"/>
    <property type="project" value="UniProtKB-EC"/>
</dbReference>
<dbReference type="Gene3D" id="3.40.50.11720">
    <property type="entry name" value="3-Deoxy-D-manno-octulosonic-acid transferase, N-terminal domain"/>
    <property type="match status" value="1"/>
</dbReference>
<proteinExistence type="inferred from homology"/>
<evidence type="ECO:0000313" key="11">
    <source>
        <dbReference type="Proteomes" id="UP000197003"/>
    </source>
</evidence>
<keyword evidence="8" id="KW-0472">Membrane</keyword>
<protein>
    <recommendedName>
        <fullName evidence="3 8">3-deoxy-D-manno-octulosonic acid transferase</fullName>
        <shortName evidence="8">Kdo transferase</shortName>
        <ecNumber evidence="2 8">2.4.99.12</ecNumber>
    </recommendedName>
    <alternativeName>
        <fullName evidence="5 8">Lipid IV(A) 3-deoxy-D-manno-octulosonic acid transferase</fullName>
    </alternativeName>
</protein>
<dbReference type="GO" id="GO:0009245">
    <property type="term" value="P:lipid A biosynthetic process"/>
    <property type="evidence" value="ECO:0007669"/>
    <property type="project" value="TreeGrafter"/>
</dbReference>
<evidence type="ECO:0000256" key="2">
    <source>
        <dbReference type="ARBA" id="ARBA00012621"/>
    </source>
</evidence>
<organism evidence="10 11">
    <name type="scientific">Bdellovibrio bacteriovorus</name>
    <dbReference type="NCBI Taxonomy" id="959"/>
    <lineage>
        <taxon>Bacteria</taxon>
        <taxon>Pseudomonadati</taxon>
        <taxon>Bdellovibrionota</taxon>
        <taxon>Bdellovibrionia</taxon>
        <taxon>Bdellovibrionales</taxon>
        <taxon>Pseudobdellovibrionaceae</taxon>
        <taxon>Bdellovibrio</taxon>
    </lineage>
</organism>